<organism evidence="4 5">
    <name type="scientific">Pseudooceanicola nanhaiensis</name>
    <dbReference type="NCBI Taxonomy" id="375761"/>
    <lineage>
        <taxon>Bacteria</taxon>
        <taxon>Pseudomonadati</taxon>
        <taxon>Pseudomonadota</taxon>
        <taxon>Alphaproteobacteria</taxon>
        <taxon>Rhodobacterales</taxon>
        <taxon>Paracoccaceae</taxon>
        <taxon>Pseudooceanicola</taxon>
    </lineage>
</organism>
<dbReference type="Pfam" id="PF01156">
    <property type="entry name" value="IU_nuc_hydro"/>
    <property type="match status" value="1"/>
</dbReference>
<dbReference type="InterPro" id="IPR001910">
    <property type="entry name" value="Inosine/uridine_hydrolase_dom"/>
</dbReference>
<keyword evidence="2" id="KW-0326">Glycosidase</keyword>
<evidence type="ECO:0000259" key="3">
    <source>
        <dbReference type="Pfam" id="PF01156"/>
    </source>
</evidence>
<protein>
    <recommendedName>
        <fullName evidence="3">Inosine/uridine-preferring nucleoside hydrolase domain-containing protein</fullName>
    </recommendedName>
</protein>
<dbReference type="GO" id="GO:0008477">
    <property type="term" value="F:purine nucleosidase activity"/>
    <property type="evidence" value="ECO:0007669"/>
    <property type="project" value="TreeGrafter"/>
</dbReference>
<evidence type="ECO:0000256" key="1">
    <source>
        <dbReference type="ARBA" id="ARBA00022801"/>
    </source>
</evidence>
<dbReference type="PANTHER" id="PTHR12304:SF4">
    <property type="entry name" value="URIDINE NUCLEOSIDASE"/>
    <property type="match status" value="1"/>
</dbReference>
<keyword evidence="1" id="KW-0378">Hydrolase</keyword>
<dbReference type="InterPro" id="IPR023186">
    <property type="entry name" value="IUNH"/>
</dbReference>
<dbReference type="GO" id="GO:0045437">
    <property type="term" value="F:uridine nucleosidase activity"/>
    <property type="evidence" value="ECO:0007669"/>
    <property type="project" value="UniProtKB-ARBA"/>
</dbReference>
<reference evidence="4" key="2">
    <citation type="submission" date="2020-09" db="EMBL/GenBank/DDBJ databases">
        <authorList>
            <person name="Sun Q."/>
            <person name="Zhou Y."/>
        </authorList>
    </citation>
    <scope>NUCLEOTIDE SEQUENCE</scope>
    <source>
        <strain evidence="4">CGMCC 1.6293</strain>
    </source>
</reference>
<proteinExistence type="predicted"/>
<accession>A0A917SS98</accession>
<sequence length="295" mass="30575">MPAIIDTDPGIDDAIAILYALRHPGLEIAAMTTVAGNIGLSVTTANAGRIAALAGMPTPVHPGAKAPLGRAPRPELGIHGNDGLGGVAFPDAARAPEAEDAVAYLARTLTAAPEKTIDLLCLAPLTNIANLVTQHPGAAARIRRVIAMGGAVDEPGNMGRAEFNLAHDPEAAAIVLHAGLDLTLIPLDATRRFRADAAYLETLRATAKAPAEASAALIDAYFVQTEHQAKGSESRPLHDPCVPLCALHPELFTIETRHLRVDHDGALIEGPHPISVAMGVDADGLRARLAEGLAC</sequence>
<dbReference type="Gene3D" id="3.90.245.10">
    <property type="entry name" value="Ribonucleoside hydrolase-like"/>
    <property type="match status" value="1"/>
</dbReference>
<evidence type="ECO:0000256" key="2">
    <source>
        <dbReference type="ARBA" id="ARBA00023295"/>
    </source>
</evidence>
<evidence type="ECO:0000313" key="4">
    <source>
        <dbReference type="EMBL" id="GGL92465.1"/>
    </source>
</evidence>
<evidence type="ECO:0000313" key="5">
    <source>
        <dbReference type="Proteomes" id="UP000649829"/>
    </source>
</evidence>
<name>A0A917SS98_9RHOB</name>
<comment type="caution">
    <text evidence="4">The sequence shown here is derived from an EMBL/GenBank/DDBJ whole genome shotgun (WGS) entry which is preliminary data.</text>
</comment>
<dbReference type="PROSITE" id="PS01247">
    <property type="entry name" value="IUNH"/>
    <property type="match status" value="1"/>
</dbReference>
<dbReference type="EMBL" id="BMLF01000001">
    <property type="protein sequence ID" value="GGL92465.1"/>
    <property type="molecule type" value="Genomic_DNA"/>
</dbReference>
<dbReference type="Proteomes" id="UP000649829">
    <property type="component" value="Unassembled WGS sequence"/>
</dbReference>
<dbReference type="SUPFAM" id="SSF53590">
    <property type="entry name" value="Nucleoside hydrolase"/>
    <property type="match status" value="1"/>
</dbReference>
<feature type="domain" description="Inosine/uridine-preferring nucleoside hydrolase" evidence="3">
    <location>
        <begin position="4"/>
        <end position="284"/>
    </location>
</feature>
<reference evidence="4" key="1">
    <citation type="journal article" date="2014" name="Int. J. Syst. Evol. Microbiol.">
        <title>Complete genome sequence of Corynebacterium casei LMG S-19264T (=DSM 44701T), isolated from a smear-ripened cheese.</title>
        <authorList>
            <consortium name="US DOE Joint Genome Institute (JGI-PGF)"/>
            <person name="Walter F."/>
            <person name="Albersmeier A."/>
            <person name="Kalinowski J."/>
            <person name="Ruckert C."/>
        </authorList>
    </citation>
    <scope>NUCLEOTIDE SEQUENCE</scope>
    <source>
        <strain evidence="4">CGMCC 1.6293</strain>
    </source>
</reference>
<dbReference type="PANTHER" id="PTHR12304">
    <property type="entry name" value="INOSINE-URIDINE PREFERRING NUCLEOSIDE HYDROLASE"/>
    <property type="match status" value="1"/>
</dbReference>
<dbReference type="RefSeq" id="WP_051630378.1">
    <property type="nucleotide sequence ID" value="NZ_BMLF01000001.1"/>
</dbReference>
<gene>
    <name evidence="4" type="ORF">GCM10011534_13340</name>
</gene>
<dbReference type="InterPro" id="IPR036452">
    <property type="entry name" value="Ribo_hydro-like"/>
</dbReference>
<dbReference type="InterPro" id="IPR015910">
    <property type="entry name" value="I/U_nuclsd_hydro_CS"/>
</dbReference>
<dbReference type="AlphaFoldDB" id="A0A917SS98"/>
<keyword evidence="5" id="KW-1185">Reference proteome</keyword>
<dbReference type="GO" id="GO:0005829">
    <property type="term" value="C:cytosol"/>
    <property type="evidence" value="ECO:0007669"/>
    <property type="project" value="TreeGrafter"/>
</dbReference>
<dbReference type="GO" id="GO:0006152">
    <property type="term" value="P:purine nucleoside catabolic process"/>
    <property type="evidence" value="ECO:0007669"/>
    <property type="project" value="TreeGrafter"/>
</dbReference>